<evidence type="ECO:0000313" key="5">
    <source>
        <dbReference type="EMBL" id="VFU19588.1"/>
    </source>
</evidence>
<dbReference type="PANTHER" id="PTHR46066">
    <property type="entry name" value="CHITINASE DOMAIN-CONTAINING PROTEIN 1 FAMILY MEMBER"/>
    <property type="match status" value="1"/>
</dbReference>
<evidence type="ECO:0000256" key="3">
    <source>
        <dbReference type="SAM" id="MobiDB-lite"/>
    </source>
</evidence>
<dbReference type="InterPro" id="IPR017853">
    <property type="entry name" value="GH"/>
</dbReference>
<dbReference type="InterPro" id="IPR036366">
    <property type="entry name" value="PGBDSf"/>
</dbReference>
<organism evidence="5">
    <name type="scientific">anaerobic digester metagenome</name>
    <dbReference type="NCBI Taxonomy" id="1263854"/>
    <lineage>
        <taxon>unclassified sequences</taxon>
        <taxon>metagenomes</taxon>
        <taxon>ecological metagenomes</taxon>
    </lineage>
</organism>
<dbReference type="PANTHER" id="PTHR46066:SF2">
    <property type="entry name" value="CHITINASE DOMAIN-CONTAINING PROTEIN 1"/>
    <property type="match status" value="1"/>
</dbReference>
<dbReference type="PROSITE" id="PS51910">
    <property type="entry name" value="GH18_2"/>
    <property type="match status" value="1"/>
</dbReference>
<dbReference type="InterPro" id="IPR036365">
    <property type="entry name" value="PGBD-like_sf"/>
</dbReference>
<evidence type="ECO:0000256" key="1">
    <source>
        <dbReference type="ARBA" id="ARBA00022801"/>
    </source>
</evidence>
<sequence>MKKQRLTVISFSLILLALLGGLILCSGEESLAAEPGNELSLGSRGEEVGMIQKSLAGAGYYPEDAPSEYFGLTTLTAVLAFEKASGLPADGVIGDIERQLLMSKGSPEGGESVSGAGPEQSGSEDAQPGFSQSKLKRTVLGYYTEYYPGDNLSYNSLSANHASIDSIATFSYLTDGRGNLTGTPITNGVELAKNKKVKSLMLVHNINDAIDSDAAHTLLSVRENRLNFEKNILSLIEEHGFDGVNIDLEGVPAVDRSNYSTLLKELKAMLKPAGYLLTVSIPAKTRDNPLDNWNGAYDYAAIGEYADMVTLMTYDEHWAGGYPGPVASLSWVQQVLDYAVKSIPRGKILMGVAAYGYNWSSAGGCSTVLWNKADALASRNGGARWSDQYSAPYLIYYDQRGYRHEVWFENRFSLALKLDLANRYDLAGIAVWRLGFEDYSFWQTVAEKFSK</sequence>
<protein>
    <submittedName>
        <fullName evidence="5">Spore germination protein YaaH (Modular protein)</fullName>
    </submittedName>
</protein>
<name>A0A485M996_9ZZZZ</name>
<dbReference type="InterPro" id="IPR029070">
    <property type="entry name" value="Chitinase_insertion_sf"/>
</dbReference>
<accession>A0A485M996</accession>
<dbReference type="GO" id="GO:0016798">
    <property type="term" value="F:hydrolase activity, acting on glycosyl bonds"/>
    <property type="evidence" value="ECO:0007669"/>
    <property type="project" value="UniProtKB-KW"/>
</dbReference>
<dbReference type="CDD" id="cd02874">
    <property type="entry name" value="GH18_CFLE_spore_hydrolase"/>
    <property type="match status" value="1"/>
</dbReference>
<dbReference type="Pfam" id="PF01471">
    <property type="entry name" value="PG_binding_1"/>
    <property type="match status" value="1"/>
</dbReference>
<dbReference type="EMBL" id="CAADRN010000390">
    <property type="protein sequence ID" value="VFU19588.1"/>
    <property type="molecule type" value="Genomic_DNA"/>
</dbReference>
<dbReference type="InterPro" id="IPR001223">
    <property type="entry name" value="Glyco_hydro18_cat"/>
</dbReference>
<dbReference type="InterPro" id="IPR041704">
    <property type="entry name" value="CFLE_GH18"/>
</dbReference>
<dbReference type="InterPro" id="IPR002477">
    <property type="entry name" value="Peptidoglycan-bd-like"/>
</dbReference>
<dbReference type="GO" id="GO:0008061">
    <property type="term" value="F:chitin binding"/>
    <property type="evidence" value="ECO:0007669"/>
    <property type="project" value="InterPro"/>
</dbReference>
<dbReference type="SMART" id="SM00636">
    <property type="entry name" value="Glyco_18"/>
    <property type="match status" value="1"/>
</dbReference>
<feature type="region of interest" description="Disordered" evidence="3">
    <location>
        <begin position="104"/>
        <end position="131"/>
    </location>
</feature>
<dbReference type="Gene3D" id="1.10.101.10">
    <property type="entry name" value="PGBD-like superfamily/PGBD"/>
    <property type="match status" value="1"/>
</dbReference>
<feature type="domain" description="GH18" evidence="4">
    <location>
        <begin position="137"/>
        <end position="451"/>
    </location>
</feature>
<evidence type="ECO:0000259" key="4">
    <source>
        <dbReference type="PROSITE" id="PS51910"/>
    </source>
</evidence>
<dbReference type="GO" id="GO:0005975">
    <property type="term" value="P:carbohydrate metabolic process"/>
    <property type="evidence" value="ECO:0007669"/>
    <property type="project" value="InterPro"/>
</dbReference>
<dbReference type="InterPro" id="IPR011583">
    <property type="entry name" value="Chitinase_II/V-like_cat"/>
</dbReference>
<dbReference type="AlphaFoldDB" id="A0A485M996"/>
<feature type="compositionally biased region" description="Polar residues" evidence="3">
    <location>
        <begin position="120"/>
        <end position="131"/>
    </location>
</feature>
<dbReference type="Gene3D" id="3.10.50.10">
    <property type="match status" value="1"/>
</dbReference>
<proteinExistence type="predicted"/>
<dbReference type="Gene3D" id="3.20.20.80">
    <property type="entry name" value="Glycosidases"/>
    <property type="match status" value="1"/>
</dbReference>
<dbReference type="SUPFAM" id="SSF47090">
    <property type="entry name" value="PGBD-like"/>
    <property type="match status" value="1"/>
</dbReference>
<keyword evidence="2" id="KW-0326">Glycosidase</keyword>
<dbReference type="Pfam" id="PF00704">
    <property type="entry name" value="Glyco_hydro_18"/>
    <property type="match status" value="1"/>
</dbReference>
<keyword evidence="1" id="KW-0378">Hydrolase</keyword>
<evidence type="ECO:0000256" key="2">
    <source>
        <dbReference type="ARBA" id="ARBA00023295"/>
    </source>
</evidence>
<gene>
    <name evidence="5" type="ORF">SCFA_860005</name>
</gene>
<dbReference type="SUPFAM" id="SSF51445">
    <property type="entry name" value="(Trans)glycosidases"/>
    <property type="match status" value="1"/>
</dbReference>
<reference evidence="5" key="1">
    <citation type="submission" date="2019-03" db="EMBL/GenBank/DDBJ databases">
        <authorList>
            <person name="Hao L."/>
        </authorList>
    </citation>
    <scope>NUCLEOTIDE SEQUENCE</scope>
</reference>